<dbReference type="InterPro" id="IPR011663">
    <property type="entry name" value="UTRA"/>
</dbReference>
<feature type="domain" description="HTH gntR-type" evidence="4">
    <location>
        <begin position="9"/>
        <end position="77"/>
    </location>
</feature>
<dbReference type="Pfam" id="PF00392">
    <property type="entry name" value="GntR"/>
    <property type="match status" value="1"/>
</dbReference>
<keyword evidence="2" id="KW-0238">DNA-binding</keyword>
<evidence type="ECO:0000313" key="5">
    <source>
        <dbReference type="EMBL" id="SMC29611.1"/>
    </source>
</evidence>
<protein>
    <submittedName>
        <fullName evidence="5">GntR family transcriptional regulator</fullName>
    </submittedName>
</protein>
<reference evidence="5 6" key="1">
    <citation type="submission" date="2017-04" db="EMBL/GenBank/DDBJ databases">
        <authorList>
            <person name="Afonso C.L."/>
            <person name="Miller P.J."/>
            <person name="Scott M.A."/>
            <person name="Spackman E."/>
            <person name="Goraichik I."/>
            <person name="Dimitrov K.M."/>
            <person name="Suarez D.L."/>
            <person name="Swayne D.E."/>
        </authorList>
    </citation>
    <scope>NUCLEOTIDE SEQUENCE [LARGE SCALE GENOMIC DNA]</scope>
    <source>
        <strain evidence="5 6">DSM 23236</strain>
    </source>
</reference>
<proteinExistence type="predicted"/>
<dbReference type="Proteomes" id="UP000192761">
    <property type="component" value="Unassembled WGS sequence"/>
</dbReference>
<organism evidence="5 6">
    <name type="scientific">Andreprevotia lacus DSM 23236</name>
    <dbReference type="NCBI Taxonomy" id="1121001"/>
    <lineage>
        <taxon>Bacteria</taxon>
        <taxon>Pseudomonadati</taxon>
        <taxon>Pseudomonadota</taxon>
        <taxon>Betaproteobacteria</taxon>
        <taxon>Neisseriales</taxon>
        <taxon>Chitinibacteraceae</taxon>
        <taxon>Andreprevotia</taxon>
    </lineage>
</organism>
<evidence type="ECO:0000313" key="6">
    <source>
        <dbReference type="Proteomes" id="UP000192761"/>
    </source>
</evidence>
<dbReference type="GO" id="GO:0003700">
    <property type="term" value="F:DNA-binding transcription factor activity"/>
    <property type="evidence" value="ECO:0007669"/>
    <property type="project" value="InterPro"/>
</dbReference>
<dbReference type="SUPFAM" id="SSF64288">
    <property type="entry name" value="Chorismate lyase-like"/>
    <property type="match status" value="1"/>
</dbReference>
<keyword evidence="1" id="KW-0805">Transcription regulation</keyword>
<dbReference type="SMART" id="SM00866">
    <property type="entry name" value="UTRA"/>
    <property type="match status" value="1"/>
</dbReference>
<dbReference type="Gene3D" id="1.10.10.10">
    <property type="entry name" value="Winged helix-like DNA-binding domain superfamily/Winged helix DNA-binding domain"/>
    <property type="match status" value="1"/>
</dbReference>
<keyword evidence="3" id="KW-0804">Transcription</keyword>
<dbReference type="PROSITE" id="PS50949">
    <property type="entry name" value="HTH_GNTR"/>
    <property type="match status" value="1"/>
</dbReference>
<dbReference type="PRINTS" id="PR00035">
    <property type="entry name" value="HTHGNTR"/>
</dbReference>
<evidence type="ECO:0000256" key="2">
    <source>
        <dbReference type="ARBA" id="ARBA00023125"/>
    </source>
</evidence>
<sequence>MPLSRHNVTSLYQQIASTLQAEINAGRFEPSGKLPSEAELVVRFAVSRVTVRQALARLTDDGVVERKQGKGTYASGKRIRHGLDTLSGFFDALVAQGITPQMRLLDKKRVPVPPALQGLFGGATECLQLTRLHLVDGEPVALACSHLPAAVDALSWEYAEQHATYTLLANSLGQPVDQADLAIRAQAAEREQARLLGVKTNSPLLVMARVSHLADGSVCDHTVFYIRPERYEFVVSSASGARLSNRGE</sequence>
<name>A0A1W1Y1D1_9NEIS</name>
<dbReference type="SUPFAM" id="SSF46785">
    <property type="entry name" value="Winged helix' DNA-binding domain"/>
    <property type="match status" value="1"/>
</dbReference>
<dbReference type="SMART" id="SM00345">
    <property type="entry name" value="HTH_GNTR"/>
    <property type="match status" value="1"/>
</dbReference>
<dbReference type="PANTHER" id="PTHR44846:SF1">
    <property type="entry name" value="MANNOSYL-D-GLYCERATE TRANSPORT_METABOLISM SYSTEM REPRESSOR MNGR-RELATED"/>
    <property type="match status" value="1"/>
</dbReference>
<accession>A0A1W1Y1D1</accession>
<dbReference type="OrthoDB" id="8584262at2"/>
<dbReference type="InterPro" id="IPR050679">
    <property type="entry name" value="Bact_HTH_transcr_reg"/>
</dbReference>
<dbReference type="STRING" id="1121001.SAMN02745857_03953"/>
<dbReference type="GO" id="GO:0003677">
    <property type="term" value="F:DNA binding"/>
    <property type="evidence" value="ECO:0007669"/>
    <property type="project" value="UniProtKB-KW"/>
</dbReference>
<dbReference type="CDD" id="cd07377">
    <property type="entry name" value="WHTH_GntR"/>
    <property type="match status" value="1"/>
</dbReference>
<dbReference type="InterPro" id="IPR036390">
    <property type="entry name" value="WH_DNA-bd_sf"/>
</dbReference>
<evidence type="ECO:0000259" key="4">
    <source>
        <dbReference type="PROSITE" id="PS50949"/>
    </source>
</evidence>
<evidence type="ECO:0000256" key="3">
    <source>
        <dbReference type="ARBA" id="ARBA00023163"/>
    </source>
</evidence>
<dbReference type="InterPro" id="IPR036388">
    <property type="entry name" value="WH-like_DNA-bd_sf"/>
</dbReference>
<gene>
    <name evidence="5" type="ORF">SAMN02745857_03953</name>
</gene>
<dbReference type="InterPro" id="IPR028978">
    <property type="entry name" value="Chorismate_lyase_/UTRA_dom_sf"/>
</dbReference>
<dbReference type="RefSeq" id="WP_084092878.1">
    <property type="nucleotide sequence ID" value="NZ_FWXD01000038.1"/>
</dbReference>
<dbReference type="Gene3D" id="3.40.1410.10">
    <property type="entry name" value="Chorismate lyase-like"/>
    <property type="match status" value="1"/>
</dbReference>
<dbReference type="PANTHER" id="PTHR44846">
    <property type="entry name" value="MANNOSYL-D-GLYCERATE TRANSPORT/METABOLISM SYSTEM REPRESSOR MNGR-RELATED"/>
    <property type="match status" value="1"/>
</dbReference>
<dbReference type="EMBL" id="FWXD01000038">
    <property type="protein sequence ID" value="SMC29611.1"/>
    <property type="molecule type" value="Genomic_DNA"/>
</dbReference>
<dbReference type="InterPro" id="IPR000524">
    <property type="entry name" value="Tscrpt_reg_HTH_GntR"/>
</dbReference>
<evidence type="ECO:0000256" key="1">
    <source>
        <dbReference type="ARBA" id="ARBA00023015"/>
    </source>
</evidence>
<dbReference type="GO" id="GO:0045892">
    <property type="term" value="P:negative regulation of DNA-templated transcription"/>
    <property type="evidence" value="ECO:0007669"/>
    <property type="project" value="TreeGrafter"/>
</dbReference>
<keyword evidence="6" id="KW-1185">Reference proteome</keyword>
<dbReference type="AlphaFoldDB" id="A0A1W1Y1D1"/>
<dbReference type="Pfam" id="PF07702">
    <property type="entry name" value="UTRA"/>
    <property type="match status" value="1"/>
</dbReference>